<name>A0ABR8PNE0_9BACL</name>
<dbReference type="PANTHER" id="PTHR42770">
    <property type="entry name" value="AMINO ACID TRANSPORTER-RELATED"/>
    <property type="match status" value="1"/>
</dbReference>
<evidence type="ECO:0000256" key="4">
    <source>
        <dbReference type="ARBA" id="ARBA00022989"/>
    </source>
</evidence>
<dbReference type="Gene3D" id="1.20.1740.10">
    <property type="entry name" value="Amino acid/polyamine transporter I"/>
    <property type="match status" value="1"/>
</dbReference>
<feature type="transmembrane region" description="Helical" evidence="7">
    <location>
        <begin position="21"/>
        <end position="39"/>
    </location>
</feature>
<organism evidence="8 9">
    <name type="scientific">Sporosarcina gallistercoris</name>
    <dbReference type="NCBI Taxonomy" id="2762245"/>
    <lineage>
        <taxon>Bacteria</taxon>
        <taxon>Bacillati</taxon>
        <taxon>Bacillota</taxon>
        <taxon>Bacilli</taxon>
        <taxon>Bacillales</taxon>
        <taxon>Caryophanaceae</taxon>
        <taxon>Sporosarcina</taxon>
    </lineage>
</organism>
<dbReference type="RefSeq" id="WP_191692093.1">
    <property type="nucleotide sequence ID" value="NZ_JACSQY010000017.1"/>
</dbReference>
<accession>A0ABR8PNE0</accession>
<keyword evidence="2" id="KW-1003">Cell membrane</keyword>
<proteinExistence type="predicted"/>
<dbReference type="Proteomes" id="UP000659496">
    <property type="component" value="Unassembled WGS sequence"/>
</dbReference>
<evidence type="ECO:0000256" key="1">
    <source>
        <dbReference type="ARBA" id="ARBA00004651"/>
    </source>
</evidence>
<comment type="caution">
    <text evidence="8">The sequence shown here is derived from an EMBL/GenBank/DDBJ whole genome shotgun (WGS) entry which is preliminary data.</text>
</comment>
<dbReference type="PANTHER" id="PTHR42770:SF7">
    <property type="entry name" value="MEMBRANE PROTEIN"/>
    <property type="match status" value="1"/>
</dbReference>
<dbReference type="Pfam" id="PF13520">
    <property type="entry name" value="AA_permease_2"/>
    <property type="match status" value="1"/>
</dbReference>
<dbReference type="InterPro" id="IPR002293">
    <property type="entry name" value="AA/rel_permease1"/>
</dbReference>
<feature type="region of interest" description="Disordered" evidence="6">
    <location>
        <begin position="489"/>
        <end position="510"/>
    </location>
</feature>
<feature type="transmembrane region" description="Helical" evidence="7">
    <location>
        <begin position="249"/>
        <end position="272"/>
    </location>
</feature>
<evidence type="ECO:0000256" key="5">
    <source>
        <dbReference type="ARBA" id="ARBA00023136"/>
    </source>
</evidence>
<feature type="transmembrane region" description="Helical" evidence="7">
    <location>
        <begin position="413"/>
        <end position="431"/>
    </location>
</feature>
<evidence type="ECO:0000313" key="9">
    <source>
        <dbReference type="Proteomes" id="UP000659496"/>
    </source>
</evidence>
<keyword evidence="4 7" id="KW-1133">Transmembrane helix</keyword>
<feature type="transmembrane region" description="Helical" evidence="7">
    <location>
        <begin position="292"/>
        <end position="318"/>
    </location>
</feature>
<dbReference type="EMBL" id="JACSQY010000017">
    <property type="protein sequence ID" value="MBD7909652.1"/>
    <property type="molecule type" value="Genomic_DNA"/>
</dbReference>
<dbReference type="PIRSF" id="PIRSF006060">
    <property type="entry name" value="AA_transporter"/>
    <property type="match status" value="1"/>
</dbReference>
<gene>
    <name evidence="8" type="ORF">H9659_15045</name>
</gene>
<evidence type="ECO:0000256" key="3">
    <source>
        <dbReference type="ARBA" id="ARBA00022692"/>
    </source>
</evidence>
<keyword evidence="3 7" id="KW-0812">Transmembrane</keyword>
<protein>
    <submittedName>
        <fullName evidence="8">APC family permease</fullName>
    </submittedName>
</protein>
<evidence type="ECO:0000256" key="7">
    <source>
        <dbReference type="SAM" id="Phobius"/>
    </source>
</evidence>
<keyword evidence="5 7" id="KW-0472">Membrane</keyword>
<feature type="transmembrane region" description="Helical" evidence="7">
    <location>
        <begin position="132"/>
        <end position="159"/>
    </location>
</feature>
<feature type="transmembrane region" description="Helical" evidence="7">
    <location>
        <begin position="51"/>
        <end position="72"/>
    </location>
</feature>
<comment type="subcellular location">
    <subcellularLocation>
        <location evidence="1">Cell membrane</location>
        <topology evidence="1">Multi-pass membrane protein</topology>
    </subcellularLocation>
</comment>
<dbReference type="InterPro" id="IPR050367">
    <property type="entry name" value="APC_superfamily"/>
</dbReference>
<evidence type="ECO:0000256" key="6">
    <source>
        <dbReference type="SAM" id="MobiDB-lite"/>
    </source>
</evidence>
<evidence type="ECO:0000256" key="2">
    <source>
        <dbReference type="ARBA" id="ARBA00022475"/>
    </source>
</evidence>
<sequence length="510" mass="55395">MDHTDTNQQRRKLTKTLKPSWVFAIALGSSVGWGAFILPGDWIGQSGPLGAIIGLLIGAIVMMVIASSYGVMIKKFPVSGGGFTYAFIGAGKIWAFICGWFLSLGYISIVALNASAFSLLLKFLAPGFMKQFYLYSVAGWDVYLPEVIISSIIILLFALINSTGTSISGRIQFYFSVLLVAGVVLLGAFTFGVTESPFENMKPLFSGNQTILTSILVILAIAPWAYVGFDNVPQAAEEFNFSPRKATMLIVASLFTSFLIYAVMIGLTAWTFPTGTNVGDGSLWLTGEVVNSALGFGGLIVMAVAIMMGIFTGLNGFYMSSSRLLFSMARARALPDMFRTISKKSQTPVWGIWFVTLITLPTPWFGRQALSWIVDMSSTGVSVAYLFTCLAAYKVLAWGAEEANREIAPVKKALALIGMIASAAFLLLLLIPMSPASLTTPSYVLLICWGVLGGIFYSVIRKRYNSLTQEETEYYMLGKTIESEVDTTLEVETERPKRKTTETPGTGLPT</sequence>
<keyword evidence="9" id="KW-1185">Reference proteome</keyword>
<feature type="transmembrane region" description="Helical" evidence="7">
    <location>
        <begin position="347"/>
        <end position="366"/>
    </location>
</feature>
<reference evidence="8 9" key="1">
    <citation type="submission" date="2020-08" db="EMBL/GenBank/DDBJ databases">
        <title>A Genomic Blueprint of the Chicken Gut Microbiome.</title>
        <authorList>
            <person name="Gilroy R."/>
            <person name="Ravi A."/>
            <person name="Getino M."/>
            <person name="Pursley I."/>
            <person name="Horton D.L."/>
            <person name="Alikhan N.-F."/>
            <person name="Baker D."/>
            <person name="Gharbi K."/>
            <person name="Hall N."/>
            <person name="Watson M."/>
            <person name="Adriaenssens E.M."/>
            <person name="Foster-Nyarko E."/>
            <person name="Jarju S."/>
            <person name="Secka A."/>
            <person name="Antonio M."/>
            <person name="Oren A."/>
            <person name="Chaudhuri R."/>
            <person name="La Ragione R.M."/>
            <person name="Hildebrand F."/>
            <person name="Pallen M.J."/>
        </authorList>
    </citation>
    <scope>NUCLEOTIDE SEQUENCE [LARGE SCALE GENOMIC DNA]</scope>
    <source>
        <strain evidence="8 9">Sa3CUA8</strain>
    </source>
</reference>
<feature type="transmembrane region" description="Helical" evidence="7">
    <location>
        <begin position="171"/>
        <end position="191"/>
    </location>
</feature>
<feature type="transmembrane region" description="Helical" evidence="7">
    <location>
        <begin position="372"/>
        <end position="393"/>
    </location>
</feature>
<feature type="transmembrane region" description="Helical" evidence="7">
    <location>
        <begin position="443"/>
        <end position="460"/>
    </location>
</feature>
<feature type="transmembrane region" description="Helical" evidence="7">
    <location>
        <begin position="211"/>
        <end position="229"/>
    </location>
</feature>
<feature type="transmembrane region" description="Helical" evidence="7">
    <location>
        <begin position="93"/>
        <end position="112"/>
    </location>
</feature>
<evidence type="ECO:0000313" key="8">
    <source>
        <dbReference type="EMBL" id="MBD7909652.1"/>
    </source>
</evidence>
<feature type="compositionally biased region" description="Basic and acidic residues" evidence="6">
    <location>
        <begin position="492"/>
        <end position="501"/>
    </location>
</feature>